<accession>A0A5S9F335</accession>
<dbReference type="Proteomes" id="UP000326354">
    <property type="component" value="Chromosome"/>
</dbReference>
<evidence type="ECO:0000256" key="1">
    <source>
        <dbReference type="SAM" id="Coils"/>
    </source>
</evidence>
<keyword evidence="3" id="KW-1185">Reference proteome</keyword>
<proteinExistence type="predicted"/>
<sequence length="246" mass="27942">MKQLFLILGVVISLNADVSTQQRQILQPHLGIIENAIPILEKELGASKEKYQELLLNKRAITKKLNAESSIIQQGVLKTKLLYYEKQLASTKQKIAEKQNDLATYYGVLSAFAKSVSSPKISFAQTRISHLEKRLSQMMAKQKKIQTRQEDAQQKKTLIPAKRTKASATLKELQAKLKVLEYKKSWSNLGERTKVISQISYQKGILAKCTAEELVFEKIIEDCIKEQQSLLIGRTELDVALEELRK</sequence>
<dbReference type="RefSeq" id="WP_151966985.1">
    <property type="nucleotide sequence ID" value="NZ_AP019860.1"/>
</dbReference>
<dbReference type="AlphaFoldDB" id="A0A5S9F335"/>
<feature type="coiled-coil region" evidence="1">
    <location>
        <begin position="121"/>
        <end position="183"/>
    </location>
</feature>
<reference evidence="2 3" key="1">
    <citation type="submission" date="2019-08" db="EMBL/GenBank/DDBJ databases">
        <title>Complete genome sequence of Candidatus Uab amorphum.</title>
        <authorList>
            <person name="Shiratori T."/>
            <person name="Suzuki S."/>
            <person name="Kakizawa Y."/>
            <person name="Ishida K."/>
        </authorList>
    </citation>
    <scope>NUCLEOTIDE SEQUENCE [LARGE SCALE GENOMIC DNA]</scope>
    <source>
        <strain evidence="2 3">SRT547</strain>
    </source>
</reference>
<gene>
    <name evidence="2" type="ORF">UABAM_01095</name>
</gene>
<evidence type="ECO:0000313" key="3">
    <source>
        <dbReference type="Proteomes" id="UP000326354"/>
    </source>
</evidence>
<evidence type="ECO:0000313" key="2">
    <source>
        <dbReference type="EMBL" id="BBM82752.1"/>
    </source>
</evidence>
<dbReference type="KEGG" id="uam:UABAM_01095"/>
<name>A0A5S9F335_UABAM</name>
<dbReference type="EMBL" id="AP019860">
    <property type="protein sequence ID" value="BBM82752.1"/>
    <property type="molecule type" value="Genomic_DNA"/>
</dbReference>
<protein>
    <submittedName>
        <fullName evidence="2">Uncharacterized protein</fullName>
    </submittedName>
</protein>
<keyword evidence="1" id="KW-0175">Coiled coil</keyword>
<organism evidence="2 3">
    <name type="scientific">Uabimicrobium amorphum</name>
    <dbReference type="NCBI Taxonomy" id="2596890"/>
    <lineage>
        <taxon>Bacteria</taxon>
        <taxon>Pseudomonadati</taxon>
        <taxon>Planctomycetota</taxon>
        <taxon>Candidatus Uabimicrobiia</taxon>
        <taxon>Candidatus Uabimicrobiales</taxon>
        <taxon>Candidatus Uabimicrobiaceae</taxon>
        <taxon>Candidatus Uabimicrobium</taxon>
    </lineage>
</organism>